<name>A0A2K0WNH5_GIBNY</name>
<evidence type="ECO:0000313" key="3">
    <source>
        <dbReference type="EMBL" id="PNP83825.1"/>
    </source>
</evidence>
<proteinExistence type="predicted"/>
<feature type="region of interest" description="Disordered" evidence="1">
    <location>
        <begin position="1"/>
        <end position="48"/>
    </location>
</feature>
<keyword evidence="2" id="KW-0812">Transmembrane</keyword>
<evidence type="ECO:0000256" key="2">
    <source>
        <dbReference type="SAM" id="Phobius"/>
    </source>
</evidence>
<dbReference type="PANTHER" id="PTHR35394:SF5">
    <property type="entry name" value="DUF3176 DOMAIN-CONTAINING PROTEIN"/>
    <property type="match status" value="1"/>
</dbReference>
<protein>
    <submittedName>
        <fullName evidence="3">Uncharacterized protein</fullName>
    </submittedName>
</protein>
<feature type="compositionally biased region" description="Low complexity" evidence="1">
    <location>
        <begin position="22"/>
        <end position="35"/>
    </location>
</feature>
<dbReference type="OrthoDB" id="5102884at2759"/>
<organism evidence="3 4">
    <name type="scientific">Gibberella nygamai</name>
    <name type="common">Bean root rot disease fungus</name>
    <name type="synonym">Fusarium nygamai</name>
    <dbReference type="NCBI Taxonomy" id="42673"/>
    <lineage>
        <taxon>Eukaryota</taxon>
        <taxon>Fungi</taxon>
        <taxon>Dikarya</taxon>
        <taxon>Ascomycota</taxon>
        <taxon>Pezizomycotina</taxon>
        <taxon>Sordariomycetes</taxon>
        <taxon>Hypocreomycetidae</taxon>
        <taxon>Hypocreales</taxon>
        <taxon>Nectriaceae</taxon>
        <taxon>Fusarium</taxon>
        <taxon>Fusarium fujikuroi species complex</taxon>
    </lineage>
</organism>
<comment type="caution">
    <text evidence="3">The sequence shown here is derived from an EMBL/GenBank/DDBJ whole genome shotgun (WGS) entry which is preliminary data.</text>
</comment>
<sequence>MDEPPESTNANGHMATLQPLLEAEPPSSASSQAPPTEKPVKTSGKEGKTSSKWSLFLAQWGLEITALVLSLIAFGLVIYLLYHSADEPISKWNKTYISLNTAVSILAGTSRACLAFAISMCLSQGKWNWLSGAAQPLVDFDRFDAASRGAWGSLRLLQSCIRRPHWTSMGALTGIALLAFEPFTQAVLAIEGKEVSLGHLDYAKAAHSSNDTLQTFGNVPQIGRSTRLDGAPWDGASTGVSAVPFPGPHNTTMEFMARRFSFNIQEDTGMKAAIWNGFSPLTAPQNLRPAFACATGNCTWPVFPSIAVCSKCRDISEHVIKSIGPVRFPSNIYNSGAHG</sequence>
<feature type="compositionally biased region" description="Polar residues" evidence="1">
    <location>
        <begin position="1"/>
        <end position="11"/>
    </location>
</feature>
<feature type="compositionally biased region" description="Basic and acidic residues" evidence="1">
    <location>
        <begin position="38"/>
        <end position="48"/>
    </location>
</feature>
<dbReference type="Proteomes" id="UP000236664">
    <property type="component" value="Unassembled WGS sequence"/>
</dbReference>
<gene>
    <name evidence="3" type="ORF">FNYG_02513</name>
</gene>
<evidence type="ECO:0000313" key="4">
    <source>
        <dbReference type="Proteomes" id="UP000236664"/>
    </source>
</evidence>
<feature type="transmembrane region" description="Helical" evidence="2">
    <location>
        <begin position="102"/>
        <end position="122"/>
    </location>
</feature>
<keyword evidence="2" id="KW-1133">Transmembrane helix</keyword>
<evidence type="ECO:0000256" key="1">
    <source>
        <dbReference type="SAM" id="MobiDB-lite"/>
    </source>
</evidence>
<dbReference type="AlphaFoldDB" id="A0A2K0WNH5"/>
<dbReference type="STRING" id="42673.A0A2K0WNH5"/>
<dbReference type="InterPro" id="IPR021514">
    <property type="entry name" value="DUF3176"/>
</dbReference>
<reference evidence="3 4" key="1">
    <citation type="submission" date="2017-06" db="EMBL/GenBank/DDBJ databases">
        <title>Genome of Fusarium nygamai isolate CS10214.</title>
        <authorList>
            <person name="Gardiner D.M."/>
            <person name="Obanor F."/>
            <person name="Kazan K."/>
        </authorList>
    </citation>
    <scope>NUCLEOTIDE SEQUENCE [LARGE SCALE GENOMIC DNA]</scope>
    <source>
        <strain evidence="3 4">CS10214</strain>
    </source>
</reference>
<dbReference type="Pfam" id="PF11374">
    <property type="entry name" value="DUF3176"/>
    <property type="match status" value="1"/>
</dbReference>
<accession>A0A2K0WNH5</accession>
<keyword evidence="2" id="KW-0472">Membrane</keyword>
<dbReference type="EMBL" id="MTQA01000047">
    <property type="protein sequence ID" value="PNP83825.1"/>
    <property type="molecule type" value="Genomic_DNA"/>
</dbReference>
<feature type="transmembrane region" description="Helical" evidence="2">
    <location>
        <begin position="60"/>
        <end position="82"/>
    </location>
</feature>
<dbReference type="PANTHER" id="PTHR35394">
    <property type="entry name" value="DUF3176 DOMAIN-CONTAINING PROTEIN"/>
    <property type="match status" value="1"/>
</dbReference>
<keyword evidence="4" id="KW-1185">Reference proteome</keyword>